<sequence>MPQIAHGIDAADVHVTIKLLIEQLVNIEDTTGEFLLHLEDGRVIDTKGWNGWEWTHGIGLYGLWNYHTVRFLPPLLTLIDNMKCPGLEILTELTTQLTGSSEPLKIIEAWFTARFEEGGTTKNINTMASMLTLAYLYEKTGNQTCLPWLEAWADWAMYELPRTKFGGMSHQTYNNLNAQELWDDTLMMTVMPLAKIGKFLNRPSYVEEAKRQFLLHIKYLFDAKTGLFYHGWTFDGNHNFAAALWARGNSWLTIVIPEFLELLDLPPSDAFRVHLIDTLEAQCRALIQYQEPGGLWRTLIDQPLNEGSYIESSAASGFAFGMLKALRLRYIQGDEFRDSAVRAVKALLGKVSEQGELMDVSFGTAMGHDLKHYKDIERTSMPYGQAMAIMALGEFLRVYI</sequence>
<dbReference type="AlphaFoldDB" id="A0A1E1K9T7"/>
<dbReference type="PANTHER" id="PTHR33886:SF8">
    <property type="entry name" value="UNSATURATED RHAMNOGALACTURONAN HYDROLASE (EUROFUNG)"/>
    <property type="match status" value="1"/>
</dbReference>
<keyword evidence="1" id="KW-0378">Hydrolase</keyword>
<evidence type="ECO:0000313" key="2">
    <source>
        <dbReference type="EMBL" id="CZS94846.1"/>
    </source>
</evidence>
<dbReference type="Gene3D" id="1.50.10.10">
    <property type="match status" value="2"/>
</dbReference>
<evidence type="ECO:0000313" key="3">
    <source>
        <dbReference type="Proteomes" id="UP000178129"/>
    </source>
</evidence>
<dbReference type="EMBL" id="FJUW01000009">
    <property type="protein sequence ID" value="CZS94846.1"/>
    <property type="molecule type" value="Genomic_DNA"/>
</dbReference>
<dbReference type="SUPFAM" id="SSF48208">
    <property type="entry name" value="Six-hairpin glycosidases"/>
    <property type="match status" value="1"/>
</dbReference>
<gene>
    <name evidence="2" type="ORF">RCO7_06524</name>
</gene>
<dbReference type="InParanoid" id="A0A1E1K9T7"/>
<dbReference type="InterPro" id="IPR008928">
    <property type="entry name" value="6-hairpin_glycosidase_sf"/>
</dbReference>
<dbReference type="InterPro" id="IPR052043">
    <property type="entry name" value="PolySaccharide_Degr_Enz"/>
</dbReference>
<dbReference type="InterPro" id="IPR012341">
    <property type="entry name" value="6hp_glycosidase-like_sf"/>
</dbReference>
<protein>
    <submittedName>
        <fullName evidence="2">Probable protein /AGR_L_3363</fullName>
    </submittedName>
</protein>
<accession>A0A1E1K9T7</accession>
<name>A0A1E1K9T7_9HELO</name>
<dbReference type="InterPro" id="IPR010905">
    <property type="entry name" value="Glyco_hydro_88"/>
</dbReference>
<comment type="caution">
    <text evidence="2">The sequence shown here is derived from an EMBL/GenBank/DDBJ whole genome shotgun (WGS) entry which is preliminary data.</text>
</comment>
<dbReference type="PANTHER" id="PTHR33886">
    <property type="entry name" value="UNSATURATED RHAMNOGALACTURONAN HYDROLASE (EUROFUNG)"/>
    <property type="match status" value="1"/>
</dbReference>
<evidence type="ECO:0000256" key="1">
    <source>
        <dbReference type="ARBA" id="ARBA00022801"/>
    </source>
</evidence>
<organism evidence="2 3">
    <name type="scientific">Rhynchosporium graminicola</name>
    <dbReference type="NCBI Taxonomy" id="2792576"/>
    <lineage>
        <taxon>Eukaryota</taxon>
        <taxon>Fungi</taxon>
        <taxon>Dikarya</taxon>
        <taxon>Ascomycota</taxon>
        <taxon>Pezizomycotina</taxon>
        <taxon>Leotiomycetes</taxon>
        <taxon>Helotiales</taxon>
        <taxon>Ploettnerulaceae</taxon>
        <taxon>Rhynchosporium</taxon>
    </lineage>
</organism>
<proteinExistence type="predicted"/>
<dbReference type="GO" id="GO:0005975">
    <property type="term" value="P:carbohydrate metabolic process"/>
    <property type="evidence" value="ECO:0007669"/>
    <property type="project" value="InterPro"/>
</dbReference>
<dbReference type="STRING" id="914237.A0A1E1K9T7"/>
<reference evidence="3" key="1">
    <citation type="submission" date="2016-03" db="EMBL/GenBank/DDBJ databases">
        <authorList>
            <person name="Ploux O."/>
        </authorList>
    </citation>
    <scope>NUCLEOTIDE SEQUENCE [LARGE SCALE GENOMIC DNA]</scope>
    <source>
        <strain evidence="3">UK7</strain>
    </source>
</reference>
<keyword evidence="3" id="KW-1185">Reference proteome</keyword>
<dbReference type="GO" id="GO:0016787">
    <property type="term" value="F:hydrolase activity"/>
    <property type="evidence" value="ECO:0007669"/>
    <property type="project" value="UniProtKB-KW"/>
</dbReference>
<dbReference type="Proteomes" id="UP000178129">
    <property type="component" value="Unassembled WGS sequence"/>
</dbReference>
<dbReference type="Pfam" id="PF07470">
    <property type="entry name" value="Glyco_hydro_88"/>
    <property type="match status" value="1"/>
</dbReference>